<sequence>MTVTRSYIFDHVDIVQRDSDGCVTNCPALGKCECSNSNEECVQVAQTCSKCAYNQCQAITVAPKTNTGAIVGGVIGGVVLIALLAGLYYYFRVYKKKPPVVLDDDEYDYSYQDDDTDGFVSDKGGGYAMSSLTSQGANNSQSNLSDQLSPTESHFSGAAKLESNLNHSGASPIHGQFGNKDATTGGQTGAHSGHNGAVAGSAAPIRPPARRVLSGEARAKAKRRISSYESFTRPNALKSKTKQQQQLAAQQRRARQQKIIKQANLQQRQQQQLAEGGANQIYSNHSHRSSVATSISNASNILPIAYIPGVTVRPTRNNTGSLYSYDSESLFSDLNTIENASIVGENVVGIHGSAAGMSSPSGGTGNDGGGGATNPSSATMTAIKAQPKLVNVDKIEEEDEDEDEDDDEGEGEGDGEAREDMTEEDARAFAIIPHHGFGTLASRDTDDSDVDSDIGQITRATSTKRVNNKNLSRSDVDGTTMRNSNHTSSSLSHTREILMDSGSSSNVSHFPVEVVQYNDIDSNRDAASTVGSFLFDIGFDENSASSPSNAGYDESGRNASPFDDHNV</sequence>
<feature type="compositionally biased region" description="Low complexity" evidence="1">
    <location>
        <begin position="138"/>
        <end position="149"/>
    </location>
</feature>
<accession>A0A8H7ZJD8</accession>
<name>A0A8H7ZJD8_9ASCO</name>
<feature type="region of interest" description="Disordered" evidence="1">
    <location>
        <begin position="438"/>
        <end position="492"/>
    </location>
</feature>
<dbReference type="OrthoDB" id="2402916at2759"/>
<feature type="compositionally biased region" description="Polar residues" evidence="1">
    <location>
        <begin position="458"/>
        <end position="473"/>
    </location>
</feature>
<keyword evidence="2" id="KW-0472">Membrane</keyword>
<evidence type="ECO:0008006" key="5">
    <source>
        <dbReference type="Google" id="ProtNLM"/>
    </source>
</evidence>
<evidence type="ECO:0000313" key="4">
    <source>
        <dbReference type="Proteomes" id="UP000669133"/>
    </source>
</evidence>
<feature type="compositionally biased region" description="Gly residues" evidence="1">
    <location>
        <begin position="362"/>
        <end position="372"/>
    </location>
</feature>
<dbReference type="RefSeq" id="XP_067550372.1">
    <property type="nucleotide sequence ID" value="XM_067692427.1"/>
</dbReference>
<keyword evidence="4" id="KW-1185">Reference proteome</keyword>
<proteinExistence type="predicted"/>
<keyword evidence="2" id="KW-0812">Transmembrane</keyword>
<dbReference type="Proteomes" id="UP000669133">
    <property type="component" value="Unassembled WGS sequence"/>
</dbReference>
<feature type="region of interest" description="Disordered" evidence="1">
    <location>
        <begin position="544"/>
        <end position="567"/>
    </location>
</feature>
<evidence type="ECO:0000256" key="1">
    <source>
        <dbReference type="SAM" id="MobiDB-lite"/>
    </source>
</evidence>
<feature type="region of interest" description="Disordered" evidence="1">
    <location>
        <begin position="354"/>
        <end position="422"/>
    </location>
</feature>
<reference evidence="3 4" key="1">
    <citation type="submission" date="2020-12" db="EMBL/GenBank/DDBJ databases">
        <title>Effect of drift, selection, and recombination on the evolution of hybrid genomes in Candida yeast pathogens.</title>
        <authorList>
            <person name="Mixao V."/>
            <person name="Ksiezopolska E."/>
            <person name="Saus E."/>
            <person name="Boekhout T."/>
            <person name="Gacser A."/>
            <person name="Gabaldon T."/>
        </authorList>
    </citation>
    <scope>NUCLEOTIDE SEQUENCE [LARGE SCALE GENOMIC DNA]</scope>
    <source>
        <strain evidence="3 4">BP57</strain>
    </source>
</reference>
<feature type="compositionally biased region" description="Low complexity" evidence="1">
    <location>
        <begin position="482"/>
        <end position="492"/>
    </location>
</feature>
<comment type="caution">
    <text evidence="3">The sequence shown here is derived from an EMBL/GenBank/DDBJ whole genome shotgun (WGS) entry which is preliminary data.</text>
</comment>
<evidence type="ECO:0000256" key="2">
    <source>
        <dbReference type="SAM" id="Phobius"/>
    </source>
</evidence>
<feature type="compositionally biased region" description="Acidic residues" evidence="1">
    <location>
        <begin position="395"/>
        <end position="414"/>
    </location>
</feature>
<dbReference type="EMBL" id="JAEOAQ010000001">
    <property type="protein sequence ID" value="KAG5421256.1"/>
    <property type="molecule type" value="Genomic_DNA"/>
</dbReference>
<protein>
    <recommendedName>
        <fullName evidence="5">Membrane anchor Opy2 N-terminal domain-containing protein</fullName>
    </recommendedName>
</protein>
<dbReference type="GeneID" id="93648975"/>
<feature type="transmembrane region" description="Helical" evidence="2">
    <location>
        <begin position="69"/>
        <end position="91"/>
    </location>
</feature>
<gene>
    <name evidence="3" type="ORF">I9W82_000346</name>
</gene>
<feature type="region of interest" description="Disordered" evidence="1">
    <location>
        <begin position="130"/>
        <end position="242"/>
    </location>
</feature>
<organism evidence="3 4">
    <name type="scientific">Candida metapsilosis</name>
    <dbReference type="NCBI Taxonomy" id="273372"/>
    <lineage>
        <taxon>Eukaryota</taxon>
        <taxon>Fungi</taxon>
        <taxon>Dikarya</taxon>
        <taxon>Ascomycota</taxon>
        <taxon>Saccharomycotina</taxon>
        <taxon>Pichiomycetes</taxon>
        <taxon>Debaryomycetaceae</taxon>
        <taxon>Candida/Lodderomyces clade</taxon>
        <taxon>Candida</taxon>
    </lineage>
</organism>
<evidence type="ECO:0000313" key="3">
    <source>
        <dbReference type="EMBL" id="KAG5421256.1"/>
    </source>
</evidence>
<keyword evidence="2" id="KW-1133">Transmembrane helix</keyword>
<dbReference type="AlphaFoldDB" id="A0A8H7ZJD8"/>